<dbReference type="InterPro" id="IPR047668">
    <property type="entry name" value="DsrJ"/>
</dbReference>
<keyword evidence="1" id="KW-1133">Transmembrane helix</keyword>
<keyword evidence="1" id="KW-0812">Transmembrane</keyword>
<protein>
    <submittedName>
        <fullName evidence="2">Sulfate reduction electron transfer complex DsrMKJOP subunit DsrJ</fullName>
    </submittedName>
</protein>
<feature type="transmembrane region" description="Helical" evidence="1">
    <location>
        <begin position="6"/>
        <end position="24"/>
    </location>
</feature>
<name>A0ABY5XZU5_9BACT</name>
<organism evidence="2 3">
    <name type="scientific">Taurinivorans muris</name>
    <dbReference type="NCBI Taxonomy" id="2787751"/>
    <lineage>
        <taxon>Bacteria</taxon>
        <taxon>Pseudomonadati</taxon>
        <taxon>Thermodesulfobacteriota</taxon>
        <taxon>Desulfovibrionia</taxon>
        <taxon>Desulfovibrionales</taxon>
        <taxon>Desulfovibrionaceae</taxon>
        <taxon>Taurinivorans</taxon>
    </lineage>
</organism>
<reference evidence="2" key="1">
    <citation type="submission" date="2020-12" db="EMBL/GenBank/DDBJ databases">
        <title>Taurinivorans muris gen. nov., sp. nov., fundamental and realized metabolic niche of a ubiquitous sulfidogenic bacterium in the murine intestine.</title>
        <authorList>
            <person name="Ye H."/>
            <person name="Hanson B.T."/>
            <person name="Loy A."/>
        </authorList>
    </citation>
    <scope>NUCLEOTIDE SEQUENCE</scope>
    <source>
        <strain evidence="2">LT0009</strain>
    </source>
</reference>
<sequence>MYNSKYVIAGIILFVAIFTSPFWLNIFSAKYDYPELAKPVGKNGETLECVEPKEWMRANHMSLLIEWRDKALREEKRVYVSSTGKEWETSLQKTCLACHTDYDNFCKKCHDQNAVEPYCWDCHIQPQGNK</sequence>
<dbReference type="Proteomes" id="UP001058120">
    <property type="component" value="Chromosome"/>
</dbReference>
<evidence type="ECO:0000256" key="1">
    <source>
        <dbReference type="SAM" id="Phobius"/>
    </source>
</evidence>
<dbReference type="EMBL" id="CP065938">
    <property type="protein sequence ID" value="UWX05418.1"/>
    <property type="molecule type" value="Genomic_DNA"/>
</dbReference>
<gene>
    <name evidence="2" type="primary">dsrJ</name>
    <name evidence="2" type="ORF">JBF11_08170</name>
</gene>
<accession>A0ABY5XZU5</accession>
<evidence type="ECO:0000313" key="3">
    <source>
        <dbReference type="Proteomes" id="UP001058120"/>
    </source>
</evidence>
<dbReference type="SUPFAM" id="SSF48695">
    <property type="entry name" value="Multiheme cytochromes"/>
    <property type="match status" value="1"/>
</dbReference>
<keyword evidence="1" id="KW-0472">Membrane</keyword>
<proteinExistence type="predicted"/>
<evidence type="ECO:0000313" key="2">
    <source>
        <dbReference type="EMBL" id="UWX05418.1"/>
    </source>
</evidence>
<dbReference type="RefSeq" id="WP_334314997.1">
    <property type="nucleotide sequence ID" value="NZ_CP065938.1"/>
</dbReference>
<dbReference type="InterPro" id="IPR036280">
    <property type="entry name" value="Multihaem_cyt_sf"/>
</dbReference>
<keyword evidence="3" id="KW-1185">Reference proteome</keyword>
<dbReference type="NCBIfam" id="NF038038">
    <property type="entry name" value="cytoc_DsrJ"/>
    <property type="match status" value="1"/>
</dbReference>